<keyword evidence="6 10" id="KW-0547">Nucleotide-binding</keyword>
<feature type="region of interest" description="Interaction with substrate tRNA" evidence="10">
    <location>
        <begin position="43"/>
        <end position="46"/>
    </location>
</feature>
<dbReference type="PANTHER" id="PTHR11088">
    <property type="entry name" value="TRNA DIMETHYLALLYLTRANSFERASE"/>
    <property type="match status" value="1"/>
</dbReference>
<dbReference type="SUPFAM" id="SSF52540">
    <property type="entry name" value="P-loop containing nucleoside triphosphate hydrolases"/>
    <property type="match status" value="1"/>
</dbReference>
<evidence type="ECO:0000256" key="7">
    <source>
        <dbReference type="ARBA" id="ARBA00022840"/>
    </source>
</evidence>
<accession>A0ABP9JAA0</accession>
<feature type="site" description="Interaction with substrate tRNA" evidence="10">
    <location>
        <position position="130"/>
    </location>
</feature>
<comment type="function">
    <text evidence="2 10 12">Catalyzes the transfer of a dimethylallyl group onto the adenine at position 37 in tRNAs that read codons beginning with uridine, leading to the formation of N6-(dimethylallyl)adenosine (i(6)A).</text>
</comment>
<reference evidence="15" key="1">
    <citation type="journal article" date="2019" name="Int. J. Syst. Evol. Microbiol.">
        <title>The Global Catalogue of Microorganisms (GCM) 10K type strain sequencing project: providing services to taxonomists for standard genome sequencing and annotation.</title>
        <authorList>
            <consortium name="The Broad Institute Genomics Platform"/>
            <consortium name="The Broad Institute Genome Sequencing Center for Infectious Disease"/>
            <person name="Wu L."/>
            <person name="Ma J."/>
        </authorList>
    </citation>
    <scope>NUCLEOTIDE SEQUENCE [LARGE SCALE GENOMIC DNA]</scope>
    <source>
        <strain evidence="15">JCM 17687</strain>
    </source>
</reference>
<evidence type="ECO:0000256" key="4">
    <source>
        <dbReference type="ARBA" id="ARBA00022679"/>
    </source>
</evidence>
<organism evidence="14 15">
    <name type="scientific">Terrabacter aeriphilus</name>
    <dbReference type="NCBI Taxonomy" id="515662"/>
    <lineage>
        <taxon>Bacteria</taxon>
        <taxon>Bacillati</taxon>
        <taxon>Actinomycetota</taxon>
        <taxon>Actinomycetes</taxon>
        <taxon>Micrococcales</taxon>
        <taxon>Intrasporangiaceae</taxon>
        <taxon>Terrabacter</taxon>
    </lineage>
</organism>
<keyword evidence="7 10" id="KW-0067">ATP-binding</keyword>
<comment type="catalytic activity">
    <reaction evidence="9 10 11">
        <text>adenosine(37) in tRNA + dimethylallyl diphosphate = N(6)-dimethylallyladenosine(37) in tRNA + diphosphate</text>
        <dbReference type="Rhea" id="RHEA:26482"/>
        <dbReference type="Rhea" id="RHEA-COMP:10162"/>
        <dbReference type="Rhea" id="RHEA-COMP:10375"/>
        <dbReference type="ChEBI" id="CHEBI:33019"/>
        <dbReference type="ChEBI" id="CHEBI:57623"/>
        <dbReference type="ChEBI" id="CHEBI:74411"/>
        <dbReference type="ChEBI" id="CHEBI:74415"/>
        <dbReference type="EC" id="2.5.1.75"/>
    </reaction>
</comment>
<evidence type="ECO:0000256" key="10">
    <source>
        <dbReference type="HAMAP-Rule" id="MF_00185"/>
    </source>
</evidence>
<sequence>MTSDHLPADPEPIVAVVGPTATGKSDLALDLAERLAGEIVNADSMQFYRGMDIGTAKLPVSERRGIAHHQLDVLDVTEEASVAGYQTAARAEIAGIRDRGHRPILVGGSGLYVRAALDRLEIPPTDAVVRARLEAEAEVVGADAMHARLLTLDRRAATTILPGNRRRVIRALEVIELTGRPFSASMPTREFVAPAVVLGLRVDRELLVERIDRRVDRMWEEGLRGETESLLTHGLRDGVTASRAIGYSQAVAVIDGVMGEEHARAETAQATRRYARRQESWFRPDPRIVWLDALAPDLTEQALAVVRAADDGSRPGIPENG</sequence>
<evidence type="ECO:0000256" key="1">
    <source>
        <dbReference type="ARBA" id="ARBA00001946"/>
    </source>
</evidence>
<feature type="binding site" evidence="10">
    <location>
        <begin position="18"/>
        <end position="25"/>
    </location>
    <ligand>
        <name>ATP</name>
        <dbReference type="ChEBI" id="CHEBI:30616"/>
    </ligand>
</feature>
<comment type="subunit">
    <text evidence="10">Monomer.</text>
</comment>
<comment type="cofactor">
    <cofactor evidence="1 10">
        <name>Mg(2+)</name>
        <dbReference type="ChEBI" id="CHEBI:18420"/>
    </cofactor>
</comment>
<feature type="site" description="Interaction with substrate tRNA" evidence="10">
    <location>
        <position position="109"/>
    </location>
</feature>
<keyword evidence="5 10" id="KW-0819">tRNA processing</keyword>
<dbReference type="RefSeq" id="WP_345506801.1">
    <property type="nucleotide sequence ID" value="NZ_BAABIW010000010.1"/>
</dbReference>
<dbReference type="EMBL" id="BAABIW010000010">
    <property type="protein sequence ID" value="GAA5023340.1"/>
    <property type="molecule type" value="Genomic_DNA"/>
</dbReference>
<evidence type="ECO:0000256" key="13">
    <source>
        <dbReference type="RuleBase" id="RU003785"/>
    </source>
</evidence>
<dbReference type="Pfam" id="PF01715">
    <property type="entry name" value="IPPT"/>
    <property type="match status" value="1"/>
</dbReference>
<evidence type="ECO:0000256" key="3">
    <source>
        <dbReference type="ARBA" id="ARBA00005842"/>
    </source>
</evidence>
<dbReference type="EC" id="2.5.1.75" evidence="10"/>
<keyword evidence="15" id="KW-1185">Reference proteome</keyword>
<name>A0ABP9JAA0_9MICO</name>
<evidence type="ECO:0000256" key="6">
    <source>
        <dbReference type="ARBA" id="ARBA00022741"/>
    </source>
</evidence>
<dbReference type="InterPro" id="IPR039657">
    <property type="entry name" value="Dimethylallyltransferase"/>
</dbReference>
<comment type="caution">
    <text evidence="10">Lacks conserved residue(s) required for the propagation of feature annotation.</text>
</comment>
<evidence type="ECO:0000256" key="5">
    <source>
        <dbReference type="ARBA" id="ARBA00022694"/>
    </source>
</evidence>
<evidence type="ECO:0000256" key="8">
    <source>
        <dbReference type="ARBA" id="ARBA00022842"/>
    </source>
</evidence>
<dbReference type="InterPro" id="IPR018022">
    <property type="entry name" value="IPT"/>
</dbReference>
<evidence type="ECO:0000256" key="9">
    <source>
        <dbReference type="ARBA" id="ARBA00049563"/>
    </source>
</evidence>
<comment type="similarity">
    <text evidence="3 10 13">Belongs to the IPP transferase family.</text>
</comment>
<dbReference type="Gene3D" id="3.40.50.300">
    <property type="entry name" value="P-loop containing nucleotide triphosphate hydrolases"/>
    <property type="match status" value="1"/>
</dbReference>
<evidence type="ECO:0000313" key="14">
    <source>
        <dbReference type="EMBL" id="GAA5023340.1"/>
    </source>
</evidence>
<proteinExistence type="inferred from homology"/>
<evidence type="ECO:0000256" key="2">
    <source>
        <dbReference type="ARBA" id="ARBA00003213"/>
    </source>
</evidence>
<comment type="caution">
    <text evidence="14">The sequence shown here is derived from an EMBL/GenBank/DDBJ whole genome shotgun (WGS) entry which is preliminary data.</text>
</comment>
<keyword evidence="8 10" id="KW-0460">Magnesium</keyword>
<keyword evidence="4 10" id="KW-0808">Transferase</keyword>
<dbReference type="PANTHER" id="PTHR11088:SF60">
    <property type="entry name" value="TRNA DIMETHYLALLYLTRANSFERASE"/>
    <property type="match status" value="1"/>
</dbReference>
<dbReference type="Gene3D" id="1.10.20.140">
    <property type="match status" value="1"/>
</dbReference>
<dbReference type="InterPro" id="IPR027417">
    <property type="entry name" value="P-loop_NTPase"/>
</dbReference>
<gene>
    <name evidence="10 14" type="primary">miaA</name>
    <name evidence="14" type="ORF">GCM10023258_14580</name>
</gene>
<protein>
    <recommendedName>
        <fullName evidence="10">tRNA dimethylallyltransferase</fullName>
        <ecNumber evidence="10">2.5.1.75</ecNumber>
    </recommendedName>
    <alternativeName>
        <fullName evidence="10">Dimethylallyl diphosphate:tRNA dimethylallyltransferase</fullName>
        <shortName evidence="10">DMAPP:tRNA dimethylallyltransferase</shortName>
        <shortName evidence="10">DMATase</shortName>
    </alternativeName>
    <alternativeName>
        <fullName evidence="10">Isopentenyl-diphosphate:tRNA isopentenyltransferase</fullName>
        <shortName evidence="10">IPP transferase</shortName>
        <shortName evidence="10">IPPT</shortName>
        <shortName evidence="10">IPTase</shortName>
    </alternativeName>
</protein>
<evidence type="ECO:0000313" key="15">
    <source>
        <dbReference type="Proteomes" id="UP001500427"/>
    </source>
</evidence>
<dbReference type="NCBIfam" id="TIGR00174">
    <property type="entry name" value="miaA"/>
    <property type="match status" value="1"/>
</dbReference>
<evidence type="ECO:0000256" key="12">
    <source>
        <dbReference type="RuleBase" id="RU003784"/>
    </source>
</evidence>
<dbReference type="Proteomes" id="UP001500427">
    <property type="component" value="Unassembled WGS sequence"/>
</dbReference>
<feature type="binding site" evidence="10">
    <location>
        <begin position="20"/>
        <end position="25"/>
    </location>
    <ligand>
        <name>substrate</name>
    </ligand>
</feature>
<dbReference type="HAMAP" id="MF_00185">
    <property type="entry name" value="IPP_trans"/>
    <property type="match status" value="1"/>
</dbReference>
<evidence type="ECO:0000256" key="11">
    <source>
        <dbReference type="RuleBase" id="RU003783"/>
    </source>
</evidence>